<organism evidence="2 3">
    <name type="scientific">Streptomyces toyocaensis</name>
    <dbReference type="NCBI Taxonomy" id="55952"/>
    <lineage>
        <taxon>Bacteria</taxon>
        <taxon>Bacillati</taxon>
        <taxon>Actinomycetota</taxon>
        <taxon>Actinomycetes</taxon>
        <taxon>Kitasatosporales</taxon>
        <taxon>Streptomycetaceae</taxon>
        <taxon>Streptomyces</taxon>
    </lineage>
</organism>
<sequence length="183" mass="19877">MPAKDEPARRRYEKLVERLESLMQGALKPEYQGYYGQLVLGADDLVEMGEVKDVRRAAREAGRRLGWKGTTHLVGGRLFVLDEREVPEEIERLAGNAAAAAIDRAWEEGRRPSSSPRSWPIRTHSTATSPAGCSSVCSQICTASSGSPCCILPTGEDKPPSRPGAGSTWVRSWGCMAPSPPAR</sequence>
<feature type="region of interest" description="Disordered" evidence="1">
    <location>
        <begin position="107"/>
        <end position="131"/>
    </location>
</feature>
<dbReference type="EMBL" id="JFCB01000012">
    <property type="protein sequence ID" value="KES06246.1"/>
    <property type="molecule type" value="Genomic_DNA"/>
</dbReference>
<name>A0A081XRS3_STRTO</name>
<evidence type="ECO:0000313" key="2">
    <source>
        <dbReference type="EMBL" id="KES06246.1"/>
    </source>
</evidence>
<evidence type="ECO:0000313" key="3">
    <source>
        <dbReference type="Proteomes" id="UP000028341"/>
    </source>
</evidence>
<dbReference type="eggNOG" id="ENOG5031MYW">
    <property type="taxonomic scope" value="Bacteria"/>
</dbReference>
<gene>
    <name evidence="2" type="ORF">BU52_16070</name>
</gene>
<comment type="caution">
    <text evidence="2">The sequence shown here is derived from an EMBL/GenBank/DDBJ whole genome shotgun (WGS) entry which is preliminary data.</text>
</comment>
<evidence type="ECO:0000256" key="1">
    <source>
        <dbReference type="SAM" id="MobiDB-lite"/>
    </source>
</evidence>
<dbReference type="Proteomes" id="UP000028341">
    <property type="component" value="Unassembled WGS sequence"/>
</dbReference>
<proteinExistence type="predicted"/>
<feature type="region of interest" description="Disordered" evidence="1">
    <location>
        <begin position="153"/>
        <end position="183"/>
    </location>
</feature>
<dbReference type="AlphaFoldDB" id="A0A081XRS3"/>
<accession>A0A081XRS3</accession>
<dbReference type="RefSeq" id="WP_235216345.1">
    <property type="nucleotide sequence ID" value="NZ_JBFADL010000032.1"/>
</dbReference>
<protein>
    <submittedName>
        <fullName evidence="2">Uncharacterized protein</fullName>
    </submittedName>
</protein>
<feature type="compositionally biased region" description="Low complexity" evidence="1">
    <location>
        <begin position="112"/>
        <end position="122"/>
    </location>
</feature>
<keyword evidence="3" id="KW-1185">Reference proteome</keyword>
<reference evidence="2 3" key="1">
    <citation type="submission" date="2014-02" db="EMBL/GenBank/DDBJ databases">
        <title>The genome announcement of Streptomyces toyocaensis NRRL15009.</title>
        <authorList>
            <person name="Hong H.-J."/>
            <person name="Kwun M.J."/>
        </authorList>
    </citation>
    <scope>NUCLEOTIDE SEQUENCE [LARGE SCALE GENOMIC DNA]</scope>
    <source>
        <strain evidence="2 3">NRRL 15009</strain>
    </source>
</reference>